<dbReference type="Gene3D" id="3.40.190.10">
    <property type="entry name" value="Periplasmic binding protein-like II"/>
    <property type="match status" value="2"/>
</dbReference>
<proteinExistence type="predicted"/>
<dbReference type="PANTHER" id="PTHR21022">
    <property type="entry name" value="PREPHENATE DEHYDRATASE P PROTEIN"/>
    <property type="match status" value="1"/>
</dbReference>
<dbReference type="Pfam" id="PF00800">
    <property type="entry name" value="PDT"/>
    <property type="match status" value="1"/>
</dbReference>
<evidence type="ECO:0000259" key="9">
    <source>
        <dbReference type="PROSITE" id="PS51171"/>
    </source>
</evidence>
<evidence type="ECO:0000256" key="1">
    <source>
        <dbReference type="ARBA" id="ARBA00004741"/>
    </source>
</evidence>
<dbReference type="SUPFAM" id="SSF53850">
    <property type="entry name" value="Periplasmic binding protein-like II"/>
    <property type="match status" value="1"/>
</dbReference>
<dbReference type="Proteomes" id="UP000538955">
    <property type="component" value="Unassembled WGS sequence"/>
</dbReference>
<organism evidence="12 16">
    <name type="scientific">Staphylococcus capitis</name>
    <dbReference type="NCBI Taxonomy" id="29388"/>
    <lineage>
        <taxon>Bacteria</taxon>
        <taxon>Bacillati</taxon>
        <taxon>Bacillota</taxon>
        <taxon>Bacilli</taxon>
        <taxon>Bacillales</taxon>
        <taxon>Staphylococcaceae</taxon>
        <taxon>Staphylococcus</taxon>
    </lineage>
</organism>
<dbReference type="InterPro" id="IPR001086">
    <property type="entry name" value="Preph_deHydtase"/>
</dbReference>
<evidence type="ECO:0000256" key="5">
    <source>
        <dbReference type="ARBA" id="ARBA00023141"/>
    </source>
</evidence>
<dbReference type="PROSITE" id="PS51171">
    <property type="entry name" value="PREPHENATE_DEHYDR_3"/>
    <property type="match status" value="1"/>
</dbReference>
<dbReference type="EMBL" id="SCHC01000004">
    <property type="protein sequence ID" value="TBW75783.1"/>
    <property type="molecule type" value="Genomic_DNA"/>
</dbReference>
<comment type="catalytic activity">
    <reaction evidence="8">
        <text>prephenate + H(+) = 3-phenylpyruvate + CO2 + H2O</text>
        <dbReference type="Rhea" id="RHEA:21648"/>
        <dbReference type="ChEBI" id="CHEBI:15377"/>
        <dbReference type="ChEBI" id="CHEBI:15378"/>
        <dbReference type="ChEBI" id="CHEBI:16526"/>
        <dbReference type="ChEBI" id="CHEBI:18005"/>
        <dbReference type="ChEBI" id="CHEBI:29934"/>
        <dbReference type="EC" id="4.2.1.51"/>
    </reaction>
</comment>
<comment type="pathway">
    <text evidence="1">Amino-acid biosynthesis; L-phenylalanine biosynthesis; phenylpyruvate from prephenate: step 1/1.</text>
</comment>
<feature type="domain" description="Prephenate dehydratase" evidence="9">
    <location>
        <begin position="2"/>
        <end position="175"/>
    </location>
</feature>
<evidence type="ECO:0000313" key="16">
    <source>
        <dbReference type="Proteomes" id="UP000550736"/>
    </source>
</evidence>
<evidence type="ECO:0000313" key="14">
    <source>
        <dbReference type="Proteomes" id="UP000291949"/>
    </source>
</evidence>
<dbReference type="Proteomes" id="UP000291949">
    <property type="component" value="Unassembled WGS sequence"/>
</dbReference>
<evidence type="ECO:0000256" key="3">
    <source>
        <dbReference type="ARBA" id="ARBA00021872"/>
    </source>
</evidence>
<evidence type="ECO:0000313" key="15">
    <source>
        <dbReference type="Proteomes" id="UP000538955"/>
    </source>
</evidence>
<evidence type="ECO:0000256" key="8">
    <source>
        <dbReference type="ARBA" id="ARBA00047848"/>
    </source>
</evidence>
<feature type="domain" description="ACT" evidence="10">
    <location>
        <begin position="188"/>
        <end position="262"/>
    </location>
</feature>
<dbReference type="CDD" id="cd04905">
    <property type="entry name" value="ACT_CM-PDT"/>
    <property type="match status" value="1"/>
</dbReference>
<dbReference type="GO" id="GO:0009094">
    <property type="term" value="P:L-phenylalanine biosynthetic process"/>
    <property type="evidence" value="ECO:0007669"/>
    <property type="project" value="UniProtKB-UniPathway"/>
</dbReference>
<keyword evidence="15" id="KW-1185">Reference proteome</keyword>
<evidence type="ECO:0000313" key="13">
    <source>
        <dbReference type="EMBL" id="TBW75783.1"/>
    </source>
</evidence>
<evidence type="ECO:0000313" key="11">
    <source>
        <dbReference type="EMBL" id="NMK53631.1"/>
    </source>
</evidence>
<evidence type="ECO:0000259" key="10">
    <source>
        <dbReference type="PROSITE" id="PS51671"/>
    </source>
</evidence>
<dbReference type="UniPathway" id="UPA00121">
    <property type="reaction ID" value="UER00345"/>
</dbReference>
<comment type="caution">
    <text evidence="12">The sequence shown here is derived from an EMBL/GenBank/DDBJ whole genome shotgun (WGS) entry which is preliminary data.</text>
</comment>
<sequence length="267" mass="30129">MRLYYLGPKGTFSYLASQKLILENDIEYLAKSNLHEVIKAVSSDDNSIGIVPIENSIEGTINIVADALAEQKIYAHGEIHLDIDFALYGYPSDSLHDIKKVYSIAPAISQTTNYIHQHQFLYDYTDSTIQSLDKIAKGIGAIAPLGSGETYGYQPIDLHIQDYPHNVTRFLIVKNHTHFEDDTNTTMFLITPQYDKPGLLASVLNTFALFNINLSWIESRPLKTQLGMYRFFVQADTPVTNDVNKVITILKTLDFTVNLIGSFNKRF</sequence>
<evidence type="ECO:0000313" key="12">
    <source>
        <dbReference type="EMBL" id="NMK96903.1"/>
    </source>
</evidence>
<dbReference type="AlphaFoldDB" id="A0A7X9W9D9"/>
<dbReference type="InterPro" id="IPR002912">
    <property type="entry name" value="ACT_dom"/>
</dbReference>
<dbReference type="RefSeq" id="WP_023350016.1">
    <property type="nucleotide sequence ID" value="NZ_AP014956.1"/>
</dbReference>
<keyword evidence="6" id="KW-0584">Phenylalanine biosynthesis</keyword>
<accession>A0A7X9W9D9</accession>
<dbReference type="Gene3D" id="3.30.70.260">
    <property type="match status" value="1"/>
</dbReference>
<dbReference type="GO" id="GO:0004664">
    <property type="term" value="F:prephenate dehydratase activity"/>
    <property type="evidence" value="ECO:0007669"/>
    <property type="project" value="UniProtKB-EC"/>
</dbReference>
<keyword evidence="4" id="KW-0028">Amino-acid biosynthesis</keyword>
<keyword evidence="7" id="KW-0456">Lyase</keyword>
<reference evidence="15 16" key="2">
    <citation type="submission" date="2020-04" db="EMBL/GenBank/DDBJ databases">
        <title>The Epidemiology and Molecular Characteristics of Linezolid-Resistant Staphylococcus capitis in Huashan Hospital, Shanghai.</title>
        <authorList>
            <person name="Ding L."/>
            <person name="Li P."/>
            <person name="Yang Y."/>
            <person name="Lin D."/>
            <person name="Xu X."/>
        </authorList>
    </citation>
    <scope>NUCLEOTIDE SEQUENCE [LARGE SCALE GENOMIC DNA]</scope>
    <source>
        <strain evidence="12 16">12-86</strain>
        <strain evidence="11 15">17-84</strain>
    </source>
</reference>
<name>A0A7X9W9D9_STACP</name>
<dbReference type="EMBL" id="JABBLX010000002">
    <property type="protein sequence ID" value="NMK96903.1"/>
    <property type="molecule type" value="Genomic_DNA"/>
</dbReference>
<evidence type="ECO:0000256" key="2">
    <source>
        <dbReference type="ARBA" id="ARBA00013147"/>
    </source>
</evidence>
<protein>
    <recommendedName>
        <fullName evidence="3">Prephenate dehydratase</fullName>
        <ecNumber evidence="2">4.2.1.51</ecNumber>
    </recommendedName>
</protein>
<dbReference type="PROSITE" id="PS51671">
    <property type="entry name" value="ACT"/>
    <property type="match status" value="1"/>
</dbReference>
<dbReference type="EMBL" id="JABBMI010000024">
    <property type="protein sequence ID" value="NMK53631.1"/>
    <property type="molecule type" value="Genomic_DNA"/>
</dbReference>
<evidence type="ECO:0000256" key="7">
    <source>
        <dbReference type="ARBA" id="ARBA00023239"/>
    </source>
</evidence>
<dbReference type="InterPro" id="IPR045865">
    <property type="entry name" value="ACT-like_dom_sf"/>
</dbReference>
<dbReference type="SUPFAM" id="SSF55021">
    <property type="entry name" value="ACT-like"/>
    <property type="match status" value="1"/>
</dbReference>
<evidence type="ECO:0000256" key="6">
    <source>
        <dbReference type="ARBA" id="ARBA00023222"/>
    </source>
</evidence>
<dbReference type="GO" id="GO:0005737">
    <property type="term" value="C:cytoplasm"/>
    <property type="evidence" value="ECO:0007669"/>
    <property type="project" value="TreeGrafter"/>
</dbReference>
<gene>
    <name evidence="13" type="ORF">EQ811_10530</name>
    <name evidence="12" type="ORF">HHM13_02150</name>
    <name evidence="11" type="ORF">HHM24_02550</name>
</gene>
<keyword evidence="5" id="KW-0057">Aromatic amino acid biosynthesis</keyword>
<dbReference type="PANTHER" id="PTHR21022:SF19">
    <property type="entry name" value="PREPHENATE DEHYDRATASE-RELATED"/>
    <property type="match status" value="1"/>
</dbReference>
<reference evidence="13 14" key="1">
    <citation type="journal article" date="2019" name="Sci. Transl. Med.">
        <title>Quorum sensing between bacterial species on the skin protects against epidermal injury in atopic dermatitis.</title>
        <authorList>
            <person name="Williams M.R."/>
        </authorList>
    </citation>
    <scope>NUCLEOTIDE SEQUENCE [LARGE SCALE GENOMIC DNA]</scope>
    <source>
        <strain evidence="13 14">H8</strain>
    </source>
</reference>
<dbReference type="Proteomes" id="UP000550736">
    <property type="component" value="Unassembled WGS sequence"/>
</dbReference>
<evidence type="ECO:0000256" key="4">
    <source>
        <dbReference type="ARBA" id="ARBA00022605"/>
    </source>
</evidence>
<dbReference type="EC" id="4.2.1.51" evidence="2"/>